<dbReference type="PANTHER" id="PTHR21310">
    <property type="entry name" value="AMINOGLYCOSIDE PHOSPHOTRANSFERASE-RELATED-RELATED"/>
    <property type="match status" value="1"/>
</dbReference>
<comment type="caution">
    <text evidence="3">The sequence shown here is derived from an EMBL/GenBank/DDBJ whole genome shotgun (WGS) entry which is preliminary data.</text>
</comment>
<accession>A0ABT3TIV1</accession>
<dbReference type="InterPro" id="IPR041726">
    <property type="entry name" value="ACAD10_11_N"/>
</dbReference>
<dbReference type="Pfam" id="PF19802">
    <property type="entry name" value="DUF6285"/>
    <property type="match status" value="1"/>
</dbReference>
<dbReference type="Proteomes" id="UP001143362">
    <property type="component" value="Unassembled WGS sequence"/>
</dbReference>
<sequence length="475" mass="52269">MSDKFEEGVAAVMAREFAGFEALLDCSRLTAGASLETYRLKVLIGGVECFYALRRSPLGGTDTGDVAGIGLDAEARLLQLMGQAGIPEPEIYYVLREEDGLGGGFFMQWLDGETLGSRIVRSEQLAVVRPQLARQCGEILARIHNIDWRTEGLDQHLMQLTPEQLVHESWNYYQELGLAEPMLDYTARWLLQNLPQNPQINLVHGDFRNGNLMVTEAGITAVLDWEIAHLGDPVRDLGWLCVNSWRFGNTQLPVGGFGHIEDLLAGYNAVAKVAVTHEQLHYWQVFGSFWWAIACLRMAQSWRSGDNPSVERPAIGRRSSEAQMDCVNLLIPGDFVLPTGANEAAMETQLPVLDELLSSVETFLREEVSASADPRLAFLSRVAANSIATARREADYGTELAQAEATRLQQLLNATGDALSLRRQLAVALRQGLALDAPGLAEHMRQTVAGQLAIDQPRYGALQVAASRQGESINE</sequence>
<dbReference type="RefSeq" id="WP_279246219.1">
    <property type="nucleotide sequence ID" value="NZ_SHNN01000003.1"/>
</dbReference>
<evidence type="ECO:0000313" key="3">
    <source>
        <dbReference type="EMBL" id="MCX2982194.1"/>
    </source>
</evidence>
<dbReference type="InterPro" id="IPR011009">
    <property type="entry name" value="Kinase-like_dom_sf"/>
</dbReference>
<dbReference type="Pfam" id="PF01636">
    <property type="entry name" value="APH"/>
    <property type="match status" value="1"/>
</dbReference>
<dbReference type="Gene3D" id="3.30.200.20">
    <property type="entry name" value="Phosphorylase Kinase, domain 1"/>
    <property type="match status" value="1"/>
</dbReference>
<name>A0ABT3TIV1_9GAMM</name>
<dbReference type="SUPFAM" id="SSF56112">
    <property type="entry name" value="Protein kinase-like (PK-like)"/>
    <property type="match status" value="1"/>
</dbReference>
<protein>
    <submittedName>
        <fullName evidence="3">Phosphotransferase family protein</fullName>
    </submittedName>
</protein>
<dbReference type="EMBL" id="SHNN01000003">
    <property type="protein sequence ID" value="MCX2982194.1"/>
    <property type="molecule type" value="Genomic_DNA"/>
</dbReference>
<proteinExistence type="predicted"/>
<dbReference type="CDD" id="cd05154">
    <property type="entry name" value="ACAD10_11_N-like"/>
    <property type="match status" value="1"/>
</dbReference>
<gene>
    <name evidence="3" type="ORF">EYC98_15135</name>
</gene>
<reference evidence="3" key="1">
    <citation type="submission" date="2019-02" db="EMBL/GenBank/DDBJ databases">
        <authorList>
            <person name="Li S.-H."/>
        </authorList>
    </citation>
    <scope>NUCLEOTIDE SEQUENCE</scope>
    <source>
        <strain evidence="3">IMCC14734</strain>
    </source>
</reference>
<dbReference type="InterPro" id="IPR051678">
    <property type="entry name" value="AGP_Transferase"/>
</dbReference>
<dbReference type="InterPro" id="IPR002575">
    <property type="entry name" value="Aminoglycoside_PTrfase"/>
</dbReference>
<evidence type="ECO:0000259" key="1">
    <source>
        <dbReference type="Pfam" id="PF01636"/>
    </source>
</evidence>
<dbReference type="InterPro" id="IPR046252">
    <property type="entry name" value="DUF6285"/>
</dbReference>
<feature type="domain" description="DUF6285" evidence="2">
    <location>
        <begin position="372"/>
        <end position="459"/>
    </location>
</feature>
<organism evidence="3 4">
    <name type="scientific">Candidatus Litorirhabdus singularis</name>
    <dbReference type="NCBI Taxonomy" id="2518993"/>
    <lineage>
        <taxon>Bacteria</taxon>
        <taxon>Pseudomonadati</taxon>
        <taxon>Pseudomonadota</taxon>
        <taxon>Gammaproteobacteria</taxon>
        <taxon>Cellvibrionales</taxon>
        <taxon>Halieaceae</taxon>
        <taxon>Candidatus Litorirhabdus</taxon>
    </lineage>
</organism>
<dbReference type="PANTHER" id="PTHR21310:SF57">
    <property type="entry name" value="BLR2944 PROTEIN"/>
    <property type="match status" value="1"/>
</dbReference>
<feature type="domain" description="Aminoglycoside phosphotransferase" evidence="1">
    <location>
        <begin position="28"/>
        <end position="259"/>
    </location>
</feature>
<evidence type="ECO:0000259" key="2">
    <source>
        <dbReference type="Pfam" id="PF19802"/>
    </source>
</evidence>
<evidence type="ECO:0000313" key="4">
    <source>
        <dbReference type="Proteomes" id="UP001143362"/>
    </source>
</evidence>
<keyword evidence="4" id="KW-1185">Reference proteome</keyword>
<dbReference type="Gene3D" id="3.90.1200.10">
    <property type="match status" value="1"/>
</dbReference>